<evidence type="ECO:0000313" key="2">
    <source>
        <dbReference type="Proteomes" id="UP000838412"/>
    </source>
</evidence>
<evidence type="ECO:0000313" key="1">
    <source>
        <dbReference type="EMBL" id="CAH1244376.1"/>
    </source>
</evidence>
<dbReference type="AlphaFoldDB" id="A0A8J9YZ18"/>
<keyword evidence="2" id="KW-1185">Reference proteome</keyword>
<proteinExistence type="predicted"/>
<gene>
    <name evidence="1" type="primary">Hypp7287</name>
    <name evidence="1" type="ORF">BLAG_LOCUS7023</name>
</gene>
<protein>
    <submittedName>
        <fullName evidence="1">Hypp7287 protein</fullName>
    </submittedName>
</protein>
<organism evidence="1 2">
    <name type="scientific">Branchiostoma lanceolatum</name>
    <name type="common">Common lancelet</name>
    <name type="synonym">Amphioxus lanceolatum</name>
    <dbReference type="NCBI Taxonomy" id="7740"/>
    <lineage>
        <taxon>Eukaryota</taxon>
        <taxon>Metazoa</taxon>
        <taxon>Chordata</taxon>
        <taxon>Cephalochordata</taxon>
        <taxon>Leptocardii</taxon>
        <taxon>Amphioxiformes</taxon>
        <taxon>Branchiostomatidae</taxon>
        <taxon>Branchiostoma</taxon>
    </lineage>
</organism>
<reference evidence="1" key="1">
    <citation type="submission" date="2022-01" db="EMBL/GenBank/DDBJ databases">
        <authorList>
            <person name="Braso-Vives M."/>
        </authorList>
    </citation>
    <scope>NUCLEOTIDE SEQUENCE</scope>
</reference>
<sequence>MSLADKFFDRHIEESESVSTTVTDMRSLVSHSSNVHVLNVGPNSVVNYTAKEKDEDAPRTSEERLLPVLCVVQKPEGPVYSARKRTHEPDTDTDCRVLLGVKCDVNSKELMALSFSHSLSKGIVGTDLNDPSRNYLIDIDTITNVSTETQRTCRSVEYDKIMGRLELLGEEGRWQEFDVFAGQLVQHFETRDIDLKIVVVLERGDTEH</sequence>
<dbReference type="Proteomes" id="UP000838412">
    <property type="component" value="Chromosome 14"/>
</dbReference>
<accession>A0A8J9YZ18</accession>
<dbReference type="EMBL" id="OV696699">
    <property type="protein sequence ID" value="CAH1244376.1"/>
    <property type="molecule type" value="Genomic_DNA"/>
</dbReference>
<name>A0A8J9YZ18_BRALA</name>